<keyword evidence="3" id="KW-1185">Reference proteome</keyword>
<dbReference type="PANTHER" id="PTHR33127:SF69">
    <property type="entry name" value="OS09G0340800 PROTEIN"/>
    <property type="match status" value="1"/>
</dbReference>
<dbReference type="PANTHER" id="PTHR33127">
    <property type="entry name" value="TRANSMEMBRANE PROTEIN"/>
    <property type="match status" value="1"/>
</dbReference>
<dbReference type="Gramene" id="AUR62020425-RA">
    <property type="protein sequence ID" value="AUR62020425-RA:cds"/>
    <property type="gene ID" value="AUR62020425"/>
</dbReference>
<evidence type="ECO:0000313" key="3">
    <source>
        <dbReference type="Proteomes" id="UP000596660"/>
    </source>
</evidence>
<reference evidence="2" key="1">
    <citation type="journal article" date="2017" name="Nature">
        <title>The genome of Chenopodium quinoa.</title>
        <authorList>
            <person name="Jarvis D.E."/>
            <person name="Ho Y.S."/>
            <person name="Lightfoot D.J."/>
            <person name="Schmoeckel S.M."/>
            <person name="Li B."/>
            <person name="Borm T.J.A."/>
            <person name="Ohyanagi H."/>
            <person name="Mineta K."/>
            <person name="Michell C.T."/>
            <person name="Saber N."/>
            <person name="Kharbatia N.M."/>
            <person name="Rupper R.R."/>
            <person name="Sharp A.R."/>
            <person name="Dally N."/>
            <person name="Boughton B.A."/>
            <person name="Woo Y.H."/>
            <person name="Gao G."/>
            <person name="Schijlen E.G.W.M."/>
            <person name="Guo X."/>
            <person name="Momin A.A."/>
            <person name="Negrao S."/>
            <person name="Al-Babili S."/>
            <person name="Gehring C."/>
            <person name="Roessner U."/>
            <person name="Jung C."/>
            <person name="Murphy K."/>
            <person name="Arold S.T."/>
            <person name="Gojobori T."/>
            <person name="van der Linden C.G."/>
            <person name="van Loo E.N."/>
            <person name="Jellen E.N."/>
            <person name="Maughan P.J."/>
            <person name="Tester M."/>
        </authorList>
    </citation>
    <scope>NUCLEOTIDE SEQUENCE [LARGE SCALE GENOMIC DNA]</scope>
    <source>
        <strain evidence="2">cv. PI 614886</strain>
    </source>
</reference>
<proteinExistence type="predicted"/>
<organism evidence="2 3">
    <name type="scientific">Chenopodium quinoa</name>
    <name type="common">Quinoa</name>
    <dbReference type="NCBI Taxonomy" id="63459"/>
    <lineage>
        <taxon>Eukaryota</taxon>
        <taxon>Viridiplantae</taxon>
        <taxon>Streptophyta</taxon>
        <taxon>Embryophyta</taxon>
        <taxon>Tracheophyta</taxon>
        <taxon>Spermatophyta</taxon>
        <taxon>Magnoliopsida</taxon>
        <taxon>eudicotyledons</taxon>
        <taxon>Gunneridae</taxon>
        <taxon>Pentapetalae</taxon>
        <taxon>Caryophyllales</taxon>
        <taxon>Chenopodiaceae</taxon>
        <taxon>Chenopodioideae</taxon>
        <taxon>Atripliceae</taxon>
        <taxon>Chenopodium</taxon>
    </lineage>
</organism>
<protein>
    <recommendedName>
        <fullName evidence="1">KIB1-4 beta-propeller domain-containing protein</fullName>
    </recommendedName>
</protein>
<dbReference type="InterPro" id="IPR005174">
    <property type="entry name" value="KIB1-4_b-propeller"/>
</dbReference>
<name>A0A803LY74_CHEQI</name>
<sequence>MENSKMDDILSLPPAERSPYLVYTYRGMCEDDDELNKTQTFCTIEEGNHNSYYNKSIPQLRGRAICGSCHGWLILLEEIMLLGLSYEHGEGFRVGFGGKEMGEGVPDMKGQELTQTKENIDEGFDHQIINYSTKNKECHGQEMGRQGQRSRFSELPHDLRKLISKSCEIIDPSLNYSCSSIFQLSSDPISIDFFKDGWLLISVGSKRMLKYFNPFSRVSWDFPTVGISNFSCIGFSTYPTSTDCVTVAIAYYHNAIVIYHIKYGDELWDSFEFPINDNDDGLRFFFGTNSPIYLAGTFYVLDKIGNLGAFTLVDGKGSWRVYKRPYIWHSDYSRAYLVKSDGELYFVFIHGFVGDRIEVFKFNLLEENCSEVKSLGNHSFFLSYASSFSVEITEAGMQNRIYLSRLKGNSILFYSLETGKYHVLGSEETMEDIFGTQEPLRCCWL</sequence>
<feature type="domain" description="KIB1-4 beta-propeller" evidence="1">
    <location>
        <begin position="195"/>
        <end position="414"/>
    </location>
</feature>
<dbReference type="Proteomes" id="UP000596660">
    <property type="component" value="Unplaced"/>
</dbReference>
<dbReference type="Pfam" id="PF03478">
    <property type="entry name" value="Beta-prop_KIB1-4"/>
    <property type="match status" value="1"/>
</dbReference>
<dbReference type="EnsemblPlants" id="AUR62020425-RA">
    <property type="protein sequence ID" value="AUR62020425-RA:cds"/>
    <property type="gene ID" value="AUR62020425"/>
</dbReference>
<evidence type="ECO:0000259" key="1">
    <source>
        <dbReference type="Pfam" id="PF03478"/>
    </source>
</evidence>
<dbReference type="AlphaFoldDB" id="A0A803LY74"/>
<evidence type="ECO:0000313" key="2">
    <source>
        <dbReference type="EnsemblPlants" id="AUR62020425-RA:cds"/>
    </source>
</evidence>
<reference evidence="2" key="2">
    <citation type="submission" date="2021-03" db="UniProtKB">
        <authorList>
            <consortium name="EnsemblPlants"/>
        </authorList>
    </citation>
    <scope>IDENTIFICATION</scope>
</reference>
<accession>A0A803LY74</accession>
<dbReference type="SUPFAM" id="SSF63829">
    <property type="entry name" value="Calcium-dependent phosphotriesterase"/>
    <property type="match status" value="1"/>
</dbReference>